<name>A0A429ZD28_9ENTE</name>
<keyword evidence="3" id="KW-1185">Reference proteome</keyword>
<dbReference type="Pfam" id="PF00359">
    <property type="entry name" value="PTS_EIIA_2"/>
    <property type="match status" value="1"/>
</dbReference>
<dbReference type="EMBL" id="NGJU01000028">
    <property type="protein sequence ID" value="RST91592.1"/>
    <property type="molecule type" value="Genomic_DNA"/>
</dbReference>
<dbReference type="PANTHER" id="PTHR47738:SF3">
    <property type="entry name" value="PHOSPHOTRANSFERASE SYSTEM MANNITOL_FRUCTOSE-SPECIFIC IIA DOMAIN CONTAINING PROTEIN"/>
    <property type="match status" value="1"/>
</dbReference>
<dbReference type="CDD" id="cd00211">
    <property type="entry name" value="PTS_IIA_fru"/>
    <property type="match status" value="1"/>
</dbReference>
<evidence type="ECO:0000313" key="3">
    <source>
        <dbReference type="Proteomes" id="UP000287239"/>
    </source>
</evidence>
<protein>
    <recommendedName>
        <fullName evidence="1">PTS EIIA type-2 domain-containing protein</fullName>
    </recommendedName>
</protein>
<reference evidence="2 3" key="1">
    <citation type="submission" date="2017-05" db="EMBL/GenBank/DDBJ databases">
        <title>Vagococcus spp. assemblies.</title>
        <authorList>
            <person name="Gulvik C.A."/>
        </authorList>
    </citation>
    <scope>NUCLEOTIDE SEQUENCE [LARGE SCALE GENOMIC DNA]</scope>
    <source>
        <strain evidence="2 3">NCFB 2777</strain>
    </source>
</reference>
<dbReference type="PROSITE" id="PS51094">
    <property type="entry name" value="PTS_EIIA_TYPE_2"/>
    <property type="match status" value="1"/>
</dbReference>
<accession>A0A429ZD28</accession>
<organism evidence="2 3">
    <name type="scientific">Vagococcus salmoninarum</name>
    <dbReference type="NCBI Taxonomy" id="2739"/>
    <lineage>
        <taxon>Bacteria</taxon>
        <taxon>Bacillati</taxon>
        <taxon>Bacillota</taxon>
        <taxon>Bacilli</taxon>
        <taxon>Lactobacillales</taxon>
        <taxon>Enterococcaceae</taxon>
        <taxon>Vagococcus</taxon>
    </lineage>
</organism>
<dbReference type="AlphaFoldDB" id="A0A429ZD28"/>
<dbReference type="Gene3D" id="3.40.930.10">
    <property type="entry name" value="Mannitol-specific EII, Chain A"/>
    <property type="match status" value="1"/>
</dbReference>
<sequence>MNELFQKKFIKLQITVTSQAELFKLIADELVEAAYVTSGYLSSLNQRELSYPTGLITQYLNIAIPHTDPSYIIQPFIYVVSLKESLLVKQMGNNQTIEVKDFFFLGITDSKKQVLLLAKLMALFMEEVFVRGYKKKRDEEETYHLILKYLERSE</sequence>
<comment type="caution">
    <text evidence="2">The sequence shown here is derived from an EMBL/GenBank/DDBJ whole genome shotgun (WGS) entry which is preliminary data.</text>
</comment>
<dbReference type="InterPro" id="IPR016152">
    <property type="entry name" value="PTrfase/Anion_transptr"/>
</dbReference>
<dbReference type="Proteomes" id="UP000287239">
    <property type="component" value="Unassembled WGS sequence"/>
</dbReference>
<evidence type="ECO:0000313" key="2">
    <source>
        <dbReference type="EMBL" id="RST91592.1"/>
    </source>
</evidence>
<gene>
    <name evidence="2" type="ORF">CBF35_14055</name>
</gene>
<dbReference type="InterPro" id="IPR051541">
    <property type="entry name" value="PTS_SugarTrans_NitroReg"/>
</dbReference>
<dbReference type="PANTHER" id="PTHR47738">
    <property type="entry name" value="PTS SYSTEM FRUCTOSE-LIKE EIIA COMPONENT-RELATED"/>
    <property type="match status" value="1"/>
</dbReference>
<dbReference type="InterPro" id="IPR002178">
    <property type="entry name" value="PTS_EIIA_type-2_dom"/>
</dbReference>
<feature type="domain" description="PTS EIIA type-2" evidence="1">
    <location>
        <begin position="3"/>
        <end position="153"/>
    </location>
</feature>
<proteinExistence type="predicted"/>
<evidence type="ECO:0000259" key="1">
    <source>
        <dbReference type="PROSITE" id="PS51094"/>
    </source>
</evidence>
<dbReference type="SUPFAM" id="SSF55804">
    <property type="entry name" value="Phoshotransferase/anion transport protein"/>
    <property type="match status" value="1"/>
</dbReference>